<gene>
    <name evidence="2" type="ORF">GCM10023340_19820</name>
</gene>
<proteinExistence type="predicted"/>
<evidence type="ECO:0000313" key="2">
    <source>
        <dbReference type="EMBL" id="GAA5147416.1"/>
    </source>
</evidence>
<sequence>MFEPEPWHPARPGLFRPAPLDPTGEHGPTRSQAQGPRVRRTSHGLYVPAWVEPTTAQRIVEAAALTRGGQCVTGWASLCWRGARWFTGTDAVGRERPVELLVSTRDLRPRPGITVTGEGIAADQREVVDGVQLVDVRAAVSFLMRRAASVREAVRVLDMAAYDDVVSVAEMDGYLSPGQNSWTGVPRARAAVPLCSEASWSPAEVDLRLTWVLDGGFPAPLVNAPVFDAEGRHVATPDLIDVEAGVAGEYEGGIHLDRATRAADVRREAALRAHDLEVVTMTADDRLTPRRFLARLEEAYHRAGRRRGARSWTTDPPSWWTPTATVAQRRALTPDQRRRFLRYRAS</sequence>
<organism evidence="2 3">
    <name type="scientific">Nocardioides marinquilinus</name>
    <dbReference type="NCBI Taxonomy" id="1210400"/>
    <lineage>
        <taxon>Bacteria</taxon>
        <taxon>Bacillati</taxon>
        <taxon>Actinomycetota</taxon>
        <taxon>Actinomycetes</taxon>
        <taxon>Propionibacteriales</taxon>
        <taxon>Nocardioidaceae</taxon>
        <taxon>Nocardioides</taxon>
    </lineage>
</organism>
<evidence type="ECO:0008006" key="4">
    <source>
        <dbReference type="Google" id="ProtNLM"/>
    </source>
</evidence>
<protein>
    <recommendedName>
        <fullName evidence="4">AbiEi antitoxin C-terminal domain-containing protein</fullName>
    </recommendedName>
</protein>
<comment type="caution">
    <text evidence="2">The sequence shown here is derived from an EMBL/GenBank/DDBJ whole genome shotgun (WGS) entry which is preliminary data.</text>
</comment>
<name>A0ABP9PNY8_9ACTN</name>
<dbReference type="RefSeq" id="WP_345457691.1">
    <property type="nucleotide sequence ID" value="NZ_BAABKG010000002.1"/>
</dbReference>
<dbReference type="Proteomes" id="UP001500221">
    <property type="component" value="Unassembled WGS sequence"/>
</dbReference>
<feature type="region of interest" description="Disordered" evidence="1">
    <location>
        <begin position="1"/>
        <end position="39"/>
    </location>
</feature>
<keyword evidence="3" id="KW-1185">Reference proteome</keyword>
<reference evidence="3" key="1">
    <citation type="journal article" date="2019" name="Int. J. Syst. Evol. Microbiol.">
        <title>The Global Catalogue of Microorganisms (GCM) 10K type strain sequencing project: providing services to taxonomists for standard genome sequencing and annotation.</title>
        <authorList>
            <consortium name="The Broad Institute Genomics Platform"/>
            <consortium name="The Broad Institute Genome Sequencing Center for Infectious Disease"/>
            <person name="Wu L."/>
            <person name="Ma J."/>
        </authorList>
    </citation>
    <scope>NUCLEOTIDE SEQUENCE [LARGE SCALE GENOMIC DNA]</scope>
    <source>
        <strain evidence="3">JCM 18459</strain>
    </source>
</reference>
<evidence type="ECO:0000256" key="1">
    <source>
        <dbReference type="SAM" id="MobiDB-lite"/>
    </source>
</evidence>
<evidence type="ECO:0000313" key="3">
    <source>
        <dbReference type="Proteomes" id="UP001500221"/>
    </source>
</evidence>
<accession>A0ABP9PNY8</accession>
<dbReference type="EMBL" id="BAABKG010000002">
    <property type="protein sequence ID" value="GAA5147416.1"/>
    <property type="molecule type" value="Genomic_DNA"/>
</dbReference>